<dbReference type="PIRSF" id="PIRSF006728">
    <property type="entry name" value="CinA"/>
    <property type="match status" value="1"/>
</dbReference>
<gene>
    <name evidence="1" type="primary">cinA</name>
    <name evidence="3" type="ORF">FCL54_09600</name>
</gene>
<dbReference type="Gene3D" id="3.90.950.20">
    <property type="entry name" value="CinA-like"/>
    <property type="match status" value="1"/>
</dbReference>
<dbReference type="EMBL" id="SWLG01000006">
    <property type="protein sequence ID" value="TLS37397.1"/>
    <property type="molecule type" value="Genomic_DNA"/>
</dbReference>
<comment type="caution">
    <text evidence="3">The sequence shown here is derived from an EMBL/GenBank/DDBJ whole genome shotgun (WGS) entry which is preliminary data.</text>
</comment>
<sequence length="412" mass="45126">MNAEIIAIGSELLLGQIANTNAQYLSRKLADIGINVYYHTVVGDNSERLKQVITTAKSRSDLLIFTGGLGPTKDDLTKETIADAAGRNLVYDEKAMSAITGYYKKVNKKMSDNNKKQALVIEGATVFNNDTGMAPGIGFLEGETHYILLPGPPKEMKPMFSNYVEPYLKQTVNHSERIVSRVLRFFGIGESLLETKLEDLIERQSNPTIAPLAGDWEVTLRLTAKETSAEKTAVLLDEAETEIQRRVGDFFYGYGETSLAIETVELLKERKLTVAAAESLTGGLFSKEVTDVSGVSSLFKGSFVCYTNEAKKQLHVPDKLLQDFGAVSEECAKELAENARKQLNADIGISFTGVAGPDKSEGKEVGTVYIGLSTETDLAVHSLQLAGNRESIRARTVKHGFFDIMKHLQKGE</sequence>
<dbReference type="AlphaFoldDB" id="A0A5R9F1G0"/>
<dbReference type="Pfam" id="PF18146">
    <property type="entry name" value="CinA_KH"/>
    <property type="match status" value="1"/>
</dbReference>
<dbReference type="Pfam" id="PF00994">
    <property type="entry name" value="MoCF_biosynth"/>
    <property type="match status" value="1"/>
</dbReference>
<dbReference type="Gene3D" id="3.40.980.10">
    <property type="entry name" value="MoaB/Mog-like domain"/>
    <property type="match status" value="1"/>
</dbReference>
<dbReference type="NCBIfam" id="TIGR00200">
    <property type="entry name" value="cinA_nterm"/>
    <property type="match status" value="1"/>
</dbReference>
<dbReference type="OrthoDB" id="9801454at2"/>
<dbReference type="NCBIfam" id="TIGR00199">
    <property type="entry name" value="PncC_domain"/>
    <property type="match status" value="1"/>
</dbReference>
<reference evidence="3 4" key="1">
    <citation type="submission" date="2019-04" db="EMBL/GenBank/DDBJ databases">
        <title>Bacillus caeni sp. nov., a bacterium isolated from mangrove sediment.</title>
        <authorList>
            <person name="Huang H."/>
            <person name="Mo K."/>
            <person name="Hu Y."/>
        </authorList>
    </citation>
    <scope>NUCLEOTIDE SEQUENCE [LARGE SCALE GENOMIC DNA]</scope>
    <source>
        <strain evidence="3 4">HB172195</strain>
    </source>
</reference>
<dbReference type="Gene3D" id="3.30.70.2860">
    <property type="match status" value="1"/>
</dbReference>
<dbReference type="Proteomes" id="UP000308230">
    <property type="component" value="Unassembled WGS sequence"/>
</dbReference>
<dbReference type="Pfam" id="PF02464">
    <property type="entry name" value="CinA"/>
    <property type="match status" value="1"/>
</dbReference>
<dbReference type="InterPro" id="IPR036425">
    <property type="entry name" value="MoaB/Mog-like_dom_sf"/>
</dbReference>
<dbReference type="RefSeq" id="WP_138125791.1">
    <property type="nucleotide sequence ID" value="NZ_SWLG01000006.1"/>
</dbReference>
<comment type="similarity">
    <text evidence="1">Belongs to the CinA family.</text>
</comment>
<organism evidence="3 4">
    <name type="scientific">Exobacillus caeni</name>
    <dbReference type="NCBI Taxonomy" id="2574798"/>
    <lineage>
        <taxon>Bacteria</taxon>
        <taxon>Bacillati</taxon>
        <taxon>Bacillota</taxon>
        <taxon>Bacilli</taxon>
        <taxon>Bacillales</taxon>
        <taxon>Guptibacillaceae</taxon>
        <taxon>Exobacillus</taxon>
    </lineage>
</organism>
<dbReference type="SUPFAM" id="SSF142433">
    <property type="entry name" value="CinA-like"/>
    <property type="match status" value="1"/>
</dbReference>
<protein>
    <recommendedName>
        <fullName evidence="1">Putative competence-damage inducible protein</fullName>
    </recommendedName>
</protein>
<dbReference type="CDD" id="cd00885">
    <property type="entry name" value="cinA"/>
    <property type="match status" value="1"/>
</dbReference>
<evidence type="ECO:0000256" key="1">
    <source>
        <dbReference type="HAMAP-Rule" id="MF_00226"/>
    </source>
</evidence>
<dbReference type="InterPro" id="IPR001453">
    <property type="entry name" value="MoaB/Mog_dom"/>
</dbReference>
<feature type="domain" description="MoaB/Mog" evidence="2">
    <location>
        <begin position="4"/>
        <end position="170"/>
    </location>
</feature>
<evidence type="ECO:0000259" key="2">
    <source>
        <dbReference type="SMART" id="SM00852"/>
    </source>
</evidence>
<dbReference type="PANTHER" id="PTHR13939">
    <property type="entry name" value="NICOTINAMIDE-NUCLEOTIDE AMIDOHYDROLASE PNCC"/>
    <property type="match status" value="1"/>
</dbReference>
<dbReference type="NCBIfam" id="NF001813">
    <property type="entry name" value="PRK00549.1"/>
    <property type="match status" value="1"/>
</dbReference>
<dbReference type="SUPFAM" id="SSF53218">
    <property type="entry name" value="Molybdenum cofactor biosynthesis proteins"/>
    <property type="match status" value="1"/>
</dbReference>
<dbReference type="SMART" id="SM00852">
    <property type="entry name" value="MoCF_biosynth"/>
    <property type="match status" value="1"/>
</dbReference>
<keyword evidence="4" id="KW-1185">Reference proteome</keyword>
<dbReference type="NCBIfam" id="TIGR00177">
    <property type="entry name" value="molyb_syn"/>
    <property type="match status" value="1"/>
</dbReference>
<proteinExistence type="inferred from homology"/>
<name>A0A5R9F1G0_9BACL</name>
<dbReference type="PANTHER" id="PTHR13939:SF0">
    <property type="entry name" value="NMN AMIDOHYDROLASE-LIKE PROTEIN YFAY"/>
    <property type="match status" value="1"/>
</dbReference>
<dbReference type="InterPro" id="IPR041424">
    <property type="entry name" value="CinA_KH"/>
</dbReference>
<evidence type="ECO:0000313" key="3">
    <source>
        <dbReference type="EMBL" id="TLS37397.1"/>
    </source>
</evidence>
<dbReference type="InterPro" id="IPR008135">
    <property type="entry name" value="Competence-induced_CinA"/>
</dbReference>
<evidence type="ECO:0000313" key="4">
    <source>
        <dbReference type="Proteomes" id="UP000308230"/>
    </source>
</evidence>
<dbReference type="InterPro" id="IPR036653">
    <property type="entry name" value="CinA-like_C"/>
</dbReference>
<accession>A0A5R9F1G0</accession>
<dbReference type="InterPro" id="IPR050101">
    <property type="entry name" value="CinA"/>
</dbReference>
<dbReference type="InterPro" id="IPR008136">
    <property type="entry name" value="CinA_C"/>
</dbReference>
<dbReference type="HAMAP" id="MF_00226_B">
    <property type="entry name" value="CinA_B"/>
    <property type="match status" value="1"/>
</dbReference>